<proteinExistence type="predicted"/>
<evidence type="ECO:0000313" key="5">
    <source>
        <dbReference type="Proteomes" id="UP000199343"/>
    </source>
</evidence>
<protein>
    <submittedName>
        <fullName evidence="4">Thioredoxin reductase</fullName>
    </submittedName>
</protein>
<dbReference type="PRINTS" id="PR00368">
    <property type="entry name" value="FADPNR"/>
</dbReference>
<reference evidence="4 5" key="1">
    <citation type="submission" date="2016-06" db="EMBL/GenBank/DDBJ databases">
        <authorList>
            <person name="Kjaerup R.B."/>
            <person name="Dalgaard T.S."/>
            <person name="Juul-Madsen H.R."/>
        </authorList>
    </citation>
    <scope>NUCLEOTIDE SEQUENCE [LARGE SCALE GENOMIC DNA]</scope>
    <source>
        <strain evidence="4 5">DSM 43363</strain>
    </source>
</reference>
<evidence type="ECO:0000259" key="2">
    <source>
        <dbReference type="Pfam" id="PF04324"/>
    </source>
</evidence>
<dbReference type="InterPro" id="IPR051691">
    <property type="entry name" value="Metab_Enz_Cyan_OpOx_G3PDH"/>
</dbReference>
<dbReference type="PANTHER" id="PTHR42949">
    <property type="entry name" value="ANAEROBIC GLYCEROL-3-PHOSPHATE DEHYDROGENASE SUBUNIT B"/>
    <property type="match status" value="1"/>
</dbReference>
<feature type="domain" description="FAD/NAD(P)-binding" evidence="3">
    <location>
        <begin position="4"/>
        <end position="310"/>
    </location>
</feature>
<dbReference type="AlphaFoldDB" id="A0A1C6W2N4"/>
<evidence type="ECO:0000256" key="1">
    <source>
        <dbReference type="ARBA" id="ARBA00023002"/>
    </source>
</evidence>
<keyword evidence="1" id="KW-0560">Oxidoreductase</keyword>
<dbReference type="PANTHER" id="PTHR42949:SF3">
    <property type="entry name" value="ANAEROBIC GLYCEROL-3-PHOSPHATE DEHYDROGENASE SUBUNIT B"/>
    <property type="match status" value="1"/>
</dbReference>
<dbReference type="InterPro" id="IPR036188">
    <property type="entry name" value="FAD/NAD-bd_sf"/>
</dbReference>
<sequence>MTGYDVVVVGAGPAGLAAAAGAARAGCRVAVLDAGPRPGGQFWRHRSDADGRGHHDWSTFARLREQLDGVDHRTDAAVWFVEARCGEGSAGPEFTVHTRSQVLHGRRLVIATGAHDRVVPFPGWDLPGVVTAGGAQALLKGQGVSFARRIVVAGTGPFLLPVATGLAEAGSTVVGVYEANDPIGYARQLRPVLGAAGKLAEAGRYGWRMLRHRVPYHRRTAVVAAHGTDHLTGVTVAPVGPGGTVLAGTGTEVRCDGLAVGFGFTPQLELAVALGCATRLDSDGSLVLAVDPAQATSVPGVYAAGEVTGVGGADLALVEGQLAGGAVALSLGCPPPWSTRRHDRLLRDRRRLRRFAAALHAVHPVPSGWPDWCDDDTLVCRCEEVPAGAVRRAVRELSAGDARGAKLLTRAGMGWCQGRVCGYAAACLAAREAGREPSVADLTGYASRPLAQPVTLGELAADE</sequence>
<dbReference type="InterPro" id="IPR007419">
    <property type="entry name" value="BFD-like_2Fe2S-bd_dom"/>
</dbReference>
<dbReference type="Pfam" id="PF04324">
    <property type="entry name" value="Fer2_BFD"/>
    <property type="match status" value="1"/>
</dbReference>
<dbReference type="InterPro" id="IPR041854">
    <property type="entry name" value="BFD-like_2Fe2S-bd_dom_sf"/>
</dbReference>
<dbReference type="EMBL" id="FMIC01000002">
    <property type="protein sequence ID" value="SCL72849.1"/>
    <property type="molecule type" value="Genomic_DNA"/>
</dbReference>
<dbReference type="Gene3D" id="1.10.10.1100">
    <property type="entry name" value="BFD-like [2Fe-2S]-binding domain"/>
    <property type="match status" value="1"/>
</dbReference>
<dbReference type="CDD" id="cd19946">
    <property type="entry name" value="GlpA-like_Fer2_BFD-like"/>
    <property type="match status" value="1"/>
</dbReference>
<dbReference type="InterPro" id="IPR017224">
    <property type="entry name" value="Opine_Oxase_asu/HCN_bsu"/>
</dbReference>
<dbReference type="InterPro" id="IPR023753">
    <property type="entry name" value="FAD/NAD-binding_dom"/>
</dbReference>
<dbReference type="SUPFAM" id="SSF51905">
    <property type="entry name" value="FAD/NAD(P)-binding domain"/>
    <property type="match status" value="1"/>
</dbReference>
<dbReference type="OrthoDB" id="9801699at2"/>
<organism evidence="4 5">
    <name type="scientific">Micromonospora peucetia</name>
    <dbReference type="NCBI Taxonomy" id="47871"/>
    <lineage>
        <taxon>Bacteria</taxon>
        <taxon>Bacillati</taxon>
        <taxon>Actinomycetota</taxon>
        <taxon>Actinomycetes</taxon>
        <taxon>Micromonosporales</taxon>
        <taxon>Micromonosporaceae</taxon>
        <taxon>Micromonospora</taxon>
    </lineage>
</organism>
<dbReference type="GO" id="GO:0016491">
    <property type="term" value="F:oxidoreductase activity"/>
    <property type="evidence" value="ECO:0007669"/>
    <property type="project" value="UniProtKB-KW"/>
</dbReference>
<dbReference type="Pfam" id="PF07992">
    <property type="entry name" value="Pyr_redox_2"/>
    <property type="match status" value="1"/>
</dbReference>
<evidence type="ECO:0000259" key="3">
    <source>
        <dbReference type="Pfam" id="PF07992"/>
    </source>
</evidence>
<dbReference type="Gene3D" id="3.50.50.60">
    <property type="entry name" value="FAD/NAD(P)-binding domain"/>
    <property type="match status" value="2"/>
</dbReference>
<dbReference type="STRING" id="47871.GA0070608_5214"/>
<feature type="domain" description="BFD-like [2Fe-2S]-binding" evidence="2">
    <location>
        <begin position="378"/>
        <end position="425"/>
    </location>
</feature>
<name>A0A1C6W2N4_9ACTN</name>
<dbReference type="RefSeq" id="WP_091631045.1">
    <property type="nucleotide sequence ID" value="NZ_FMIC01000002.1"/>
</dbReference>
<accession>A0A1C6W2N4</accession>
<dbReference type="PRINTS" id="PR00469">
    <property type="entry name" value="PNDRDTASEII"/>
</dbReference>
<dbReference type="PIRSF" id="PIRSF037495">
    <property type="entry name" value="Opine_OX_OoxA/HcnB"/>
    <property type="match status" value="1"/>
</dbReference>
<dbReference type="Proteomes" id="UP000199343">
    <property type="component" value="Unassembled WGS sequence"/>
</dbReference>
<gene>
    <name evidence="4" type="ORF">GA0070608_5214</name>
</gene>
<evidence type="ECO:0000313" key="4">
    <source>
        <dbReference type="EMBL" id="SCL72849.1"/>
    </source>
</evidence>